<dbReference type="PROSITE" id="PS00866">
    <property type="entry name" value="CPSASE_1"/>
    <property type="match status" value="1"/>
</dbReference>
<dbReference type="NCBIfam" id="NF006367">
    <property type="entry name" value="PRK08591.1"/>
    <property type="match status" value="1"/>
</dbReference>
<dbReference type="InterPro" id="IPR005482">
    <property type="entry name" value="Biotin_COase_C"/>
</dbReference>
<dbReference type="UniPathway" id="UPA00655">
    <property type="reaction ID" value="UER00711"/>
</dbReference>
<evidence type="ECO:0000256" key="2">
    <source>
        <dbReference type="ARBA" id="ARBA00022723"/>
    </source>
</evidence>
<dbReference type="SUPFAM" id="SSF52440">
    <property type="entry name" value="PreATP-grasp domain"/>
    <property type="match status" value="1"/>
</dbReference>
<dbReference type="SMART" id="SM00878">
    <property type="entry name" value="Biotin_carb_C"/>
    <property type="match status" value="1"/>
</dbReference>
<evidence type="ECO:0000256" key="7">
    <source>
        <dbReference type="PROSITE-ProRule" id="PRU00409"/>
    </source>
</evidence>
<dbReference type="Pfam" id="PF00289">
    <property type="entry name" value="Biotin_carb_N"/>
    <property type="match status" value="1"/>
</dbReference>
<dbReference type="InterPro" id="IPR011764">
    <property type="entry name" value="Biotin_carboxylation_dom"/>
</dbReference>
<keyword evidence="5" id="KW-0460">Magnesium</keyword>
<dbReference type="InterPro" id="IPR011054">
    <property type="entry name" value="Rudment_hybrid_motif"/>
</dbReference>
<dbReference type="Proteomes" id="UP000885779">
    <property type="component" value="Unassembled WGS sequence"/>
</dbReference>
<dbReference type="PANTHER" id="PTHR18866:SF33">
    <property type="entry name" value="METHYLCROTONOYL-COA CARBOXYLASE SUBUNIT ALPHA, MITOCHONDRIAL-RELATED"/>
    <property type="match status" value="1"/>
</dbReference>
<dbReference type="InterPro" id="IPR005479">
    <property type="entry name" value="CPAse_ATP-bd"/>
</dbReference>
<evidence type="ECO:0000313" key="10">
    <source>
        <dbReference type="EMBL" id="HGY55803.1"/>
    </source>
</evidence>
<dbReference type="FunFam" id="3.40.50.20:FF:000010">
    <property type="entry name" value="Propionyl-CoA carboxylase subunit alpha"/>
    <property type="match status" value="1"/>
</dbReference>
<evidence type="ECO:0000256" key="1">
    <source>
        <dbReference type="ARBA" id="ARBA00022598"/>
    </source>
</evidence>
<keyword evidence="4 7" id="KW-0067">ATP-binding</keyword>
<dbReference type="InterPro" id="IPR005481">
    <property type="entry name" value="BC-like_N"/>
</dbReference>
<dbReference type="AlphaFoldDB" id="A0A7V4WVD7"/>
<dbReference type="EC" id="6.3.4.14" evidence="10"/>
<feature type="domain" description="Biotin carboxylation" evidence="9">
    <location>
        <begin position="1"/>
        <end position="446"/>
    </location>
</feature>
<evidence type="ECO:0000256" key="5">
    <source>
        <dbReference type="ARBA" id="ARBA00022842"/>
    </source>
</evidence>
<dbReference type="InterPro" id="IPR016185">
    <property type="entry name" value="PreATP-grasp_dom_sf"/>
</dbReference>
<evidence type="ECO:0000256" key="4">
    <source>
        <dbReference type="ARBA" id="ARBA00022840"/>
    </source>
</evidence>
<evidence type="ECO:0000256" key="3">
    <source>
        <dbReference type="ARBA" id="ARBA00022741"/>
    </source>
</evidence>
<dbReference type="InterPro" id="IPR050856">
    <property type="entry name" value="Biotin_carboxylase_complex"/>
</dbReference>
<dbReference type="GO" id="GO:0004075">
    <property type="term" value="F:biotin carboxylase activity"/>
    <property type="evidence" value="ECO:0007669"/>
    <property type="project" value="UniProtKB-EC"/>
</dbReference>
<dbReference type="PROSITE" id="PS50975">
    <property type="entry name" value="ATP_GRASP"/>
    <property type="match status" value="1"/>
</dbReference>
<dbReference type="PROSITE" id="PS00867">
    <property type="entry name" value="CPSASE_2"/>
    <property type="match status" value="1"/>
</dbReference>
<proteinExistence type="predicted"/>
<dbReference type="FunFam" id="3.30.470.20:FF:000028">
    <property type="entry name" value="Methylcrotonoyl-CoA carboxylase subunit alpha, mitochondrial"/>
    <property type="match status" value="1"/>
</dbReference>
<accession>A0A7V4WVD7</accession>
<dbReference type="Pfam" id="PF02786">
    <property type="entry name" value="CPSase_L_D2"/>
    <property type="match status" value="1"/>
</dbReference>
<dbReference type="InterPro" id="IPR004549">
    <property type="entry name" value="Acetyl_CoA_COase_biotin_COase"/>
</dbReference>
<evidence type="ECO:0000259" key="8">
    <source>
        <dbReference type="PROSITE" id="PS50975"/>
    </source>
</evidence>
<dbReference type="PROSITE" id="PS50979">
    <property type="entry name" value="BC"/>
    <property type="match status" value="1"/>
</dbReference>
<dbReference type="EMBL" id="DRQG01000084">
    <property type="protein sequence ID" value="HGY55803.1"/>
    <property type="molecule type" value="Genomic_DNA"/>
</dbReference>
<feature type="domain" description="ATP-grasp" evidence="8">
    <location>
        <begin position="120"/>
        <end position="317"/>
    </location>
</feature>
<reference evidence="10" key="1">
    <citation type="journal article" date="2020" name="mSystems">
        <title>Genome- and Community-Level Interaction Insights into Carbon Utilization and Element Cycling Functions of Hydrothermarchaeota in Hydrothermal Sediment.</title>
        <authorList>
            <person name="Zhou Z."/>
            <person name="Liu Y."/>
            <person name="Xu W."/>
            <person name="Pan J."/>
            <person name="Luo Z.H."/>
            <person name="Li M."/>
        </authorList>
    </citation>
    <scope>NUCLEOTIDE SEQUENCE [LARGE SCALE GENOMIC DNA]</scope>
    <source>
        <strain evidence="10">HyVt-577</strain>
    </source>
</reference>
<dbReference type="GO" id="GO:0046872">
    <property type="term" value="F:metal ion binding"/>
    <property type="evidence" value="ECO:0007669"/>
    <property type="project" value="UniProtKB-KW"/>
</dbReference>
<dbReference type="GO" id="GO:2001295">
    <property type="term" value="P:malonyl-CoA biosynthetic process"/>
    <property type="evidence" value="ECO:0007669"/>
    <property type="project" value="UniProtKB-UniPathway"/>
</dbReference>
<dbReference type="SUPFAM" id="SSF56059">
    <property type="entry name" value="Glutathione synthetase ATP-binding domain-like"/>
    <property type="match status" value="1"/>
</dbReference>
<organism evidence="10">
    <name type="scientific">Caldithrix abyssi</name>
    <dbReference type="NCBI Taxonomy" id="187145"/>
    <lineage>
        <taxon>Bacteria</taxon>
        <taxon>Pseudomonadati</taxon>
        <taxon>Calditrichota</taxon>
        <taxon>Calditrichia</taxon>
        <taxon>Calditrichales</taxon>
        <taxon>Calditrichaceae</taxon>
        <taxon>Caldithrix</taxon>
    </lineage>
</organism>
<evidence type="ECO:0000256" key="6">
    <source>
        <dbReference type="ARBA" id="ARBA00023267"/>
    </source>
</evidence>
<dbReference type="PANTHER" id="PTHR18866">
    <property type="entry name" value="CARBOXYLASE:PYRUVATE/ACETYL-COA/PROPIONYL-COA CARBOXYLASE"/>
    <property type="match status" value="1"/>
</dbReference>
<evidence type="ECO:0000259" key="9">
    <source>
        <dbReference type="PROSITE" id="PS50979"/>
    </source>
</evidence>
<dbReference type="Gene3D" id="3.30.470.20">
    <property type="entry name" value="ATP-grasp fold, B domain"/>
    <property type="match status" value="1"/>
</dbReference>
<gene>
    <name evidence="10" type="primary">accC</name>
    <name evidence="10" type="ORF">ENK44_08885</name>
</gene>
<sequence length="502" mass="55646">MFKKILVANRGEIALRVIRTCRDMGIASVAVYSEIDRESPFVYHADEAYALGGVTSQESYLRGEKIIEIAKKSGAEAIHPGYGFLSENAEFAEAVQKAGLIFIGPPAEAIRLMGNKTAARKRMIAHGVPTVPGTEDAISDPASARKIAAEVGYPILIKAAAGGGGKGMRLVEEEAQFDEAMESAAREAQAAFGNPAVYIEKFVEEPRHIEFQILADSEGKTIHLGERECSIQRRHQKVIEESPSSLLDDELRKRMGEAAVKAAQACGYRNAGTIEFLVDKHRRFYFLEMNTRLQVEHPVTEMVTGLDLVQEQIKIAAGEPMSLDTSVECFWGHAVECRIYAENPANNFAPSPGKILFLRPADGPGIREDSGVSQGSEISLYYDPMISKLVAWGNNRDHAIRRMLRALREYELQGIHTTIPFLIRVLEHPEFRKGRFTTKFIEEYGEQLFSDDDPLAEVAHLAAVLENVNEKKQLNLAAVNNGSNGMPSVWKTVHRQQALRKK</sequence>
<comment type="caution">
    <text evidence="10">The sequence shown here is derived from an EMBL/GenBank/DDBJ whole genome shotgun (WGS) entry which is preliminary data.</text>
</comment>
<dbReference type="SUPFAM" id="SSF51246">
    <property type="entry name" value="Rudiment single hybrid motif"/>
    <property type="match status" value="1"/>
</dbReference>
<name>A0A7V4WVD7_CALAY</name>
<dbReference type="FunFam" id="3.30.1490.20:FF:000018">
    <property type="entry name" value="Biotin carboxylase"/>
    <property type="match status" value="1"/>
</dbReference>
<dbReference type="NCBIfam" id="TIGR00514">
    <property type="entry name" value="accC"/>
    <property type="match status" value="1"/>
</dbReference>
<dbReference type="Pfam" id="PF02785">
    <property type="entry name" value="Biotin_carb_C"/>
    <property type="match status" value="1"/>
</dbReference>
<keyword evidence="2" id="KW-0479">Metal-binding</keyword>
<dbReference type="InterPro" id="IPR011761">
    <property type="entry name" value="ATP-grasp"/>
</dbReference>
<keyword evidence="1 10" id="KW-0436">Ligase</keyword>
<dbReference type="GO" id="GO:0005524">
    <property type="term" value="F:ATP binding"/>
    <property type="evidence" value="ECO:0007669"/>
    <property type="project" value="UniProtKB-UniRule"/>
</dbReference>
<protein>
    <submittedName>
        <fullName evidence="10">Acetyl-CoA carboxylase biotin carboxylase subunit</fullName>
        <ecNumber evidence="10">6.3.4.14</ecNumber>
    </submittedName>
</protein>
<keyword evidence="3 7" id="KW-0547">Nucleotide-binding</keyword>
<keyword evidence="6" id="KW-0092">Biotin</keyword>